<dbReference type="GeneID" id="79950339"/>
<feature type="active site" description="Nucleophile" evidence="5">
    <location>
        <position position="15"/>
    </location>
</feature>
<dbReference type="CDD" id="cd07514">
    <property type="entry name" value="HAD_Pase"/>
    <property type="match status" value="1"/>
</dbReference>
<feature type="binding site" evidence="5">
    <location>
        <position position="189"/>
    </location>
    <ligand>
        <name>Mg(2+)</name>
        <dbReference type="ChEBI" id="CHEBI:18420"/>
    </ligand>
</feature>
<gene>
    <name evidence="7" type="ORF">L1994_08035</name>
</gene>
<keyword evidence="2 5" id="KW-0378">Hydrolase</keyword>
<dbReference type="AlphaFoldDB" id="A0AAF0FPH1"/>
<proteinExistence type="inferred from homology"/>
<dbReference type="Gene3D" id="3.90.1070.10">
    <property type="match status" value="1"/>
</dbReference>
<evidence type="ECO:0000256" key="1">
    <source>
        <dbReference type="ARBA" id="ARBA00022723"/>
    </source>
</evidence>
<dbReference type="NCBIfam" id="TIGR01482">
    <property type="entry name" value="SPP-subfamily"/>
    <property type="match status" value="1"/>
</dbReference>
<dbReference type="KEGG" id="manq:L1994_08035"/>
<dbReference type="EMBL" id="CP091092">
    <property type="protein sequence ID" value="WFN36092.1"/>
    <property type="molecule type" value="Genomic_DNA"/>
</dbReference>
<reference evidence="7" key="1">
    <citation type="submission" date="2022-01" db="EMBL/GenBank/DDBJ databases">
        <title>Complete genome of Methanomicrobium antiquum DSM 21220.</title>
        <authorList>
            <person name="Chen S.-C."/>
            <person name="You Y.-T."/>
            <person name="Zhou Y.-Z."/>
            <person name="Lai M.-C."/>
        </authorList>
    </citation>
    <scope>NUCLEOTIDE SEQUENCE</scope>
    <source>
        <strain evidence="7">DSM 21220</strain>
    </source>
</reference>
<evidence type="ECO:0000256" key="5">
    <source>
        <dbReference type="HAMAP-Rule" id="MF_01419"/>
    </source>
</evidence>
<keyword evidence="4 5" id="KW-0119">Carbohydrate metabolism</keyword>
<dbReference type="GO" id="GO:0000287">
    <property type="term" value="F:magnesium ion binding"/>
    <property type="evidence" value="ECO:0007669"/>
    <property type="project" value="InterPro"/>
</dbReference>
<name>A0AAF0FPH1_9EURY</name>
<dbReference type="InterPro" id="IPR036412">
    <property type="entry name" value="HAD-like_sf"/>
</dbReference>
<feature type="binding site" evidence="5">
    <location>
        <position position="185"/>
    </location>
    <ligand>
        <name>Mg(2+)</name>
        <dbReference type="ChEBI" id="CHEBI:18420"/>
    </ligand>
</feature>
<accession>A0AAF0FPH1</accession>
<dbReference type="RefSeq" id="WP_278098931.1">
    <property type="nucleotide sequence ID" value="NZ_CP091092.1"/>
</dbReference>
<comment type="cofactor">
    <cofactor evidence="5">
        <name>Mg(2+)</name>
        <dbReference type="ChEBI" id="CHEBI:18420"/>
    </cofactor>
</comment>
<comment type="similarity">
    <text evidence="5">Belongs to the archaeal SPP-like hydrolase family.</text>
</comment>
<sequence>MNKTSSFSPRALICDIDGTITDKSRRINLDSVSVIRTLIDNDIPVIFASGNTVCSLTFLCKMVGTDGTIISENGGVYRIGFAGELKICGDKDVSITAYKRLQDYFQKKGVSLELYSPEYRFADVAFAHTGDADEVREVVKDLPVKILDSGFALHIMSDYVNKGTTFLKVSKEIGISPDNFIAIGDSSNDIELIKNAGLGVAVGGGQKSAAEAADYVSLKKFGDGFSESVRKYFPSLF</sequence>
<protein>
    <recommendedName>
        <fullName evidence="5 6">Phosphoglycolate phosphatase</fullName>
        <shortName evidence="5">PGP</shortName>
        <shortName evidence="5">PGPase</shortName>
        <ecNumber evidence="5 6">3.1.3.18</ecNumber>
    </recommendedName>
</protein>
<dbReference type="Gene3D" id="3.40.50.1000">
    <property type="entry name" value="HAD superfamily/HAD-like"/>
    <property type="match status" value="1"/>
</dbReference>
<dbReference type="SFLD" id="SFLDF00446">
    <property type="entry name" value="phosphoglycolate_phosphatase_3"/>
    <property type="match status" value="1"/>
</dbReference>
<dbReference type="SFLD" id="SFLDG01140">
    <property type="entry name" value="C2.B:_Phosphomannomutase_and_P"/>
    <property type="match status" value="1"/>
</dbReference>
<evidence type="ECO:0000313" key="8">
    <source>
        <dbReference type="Proteomes" id="UP001218895"/>
    </source>
</evidence>
<dbReference type="SFLD" id="SFLDG01144">
    <property type="entry name" value="C2.B.4:_PGP_Like"/>
    <property type="match status" value="1"/>
</dbReference>
<dbReference type="NCBIfam" id="NF002245">
    <property type="entry name" value="PRK01158.1"/>
    <property type="match status" value="1"/>
</dbReference>
<evidence type="ECO:0000256" key="2">
    <source>
        <dbReference type="ARBA" id="ARBA00022801"/>
    </source>
</evidence>
<evidence type="ECO:0000256" key="3">
    <source>
        <dbReference type="ARBA" id="ARBA00022842"/>
    </source>
</evidence>
<keyword evidence="1 5" id="KW-0479">Metal-binding</keyword>
<dbReference type="SFLD" id="SFLDS00003">
    <property type="entry name" value="Haloacid_Dehalogenase"/>
    <property type="match status" value="1"/>
</dbReference>
<dbReference type="Proteomes" id="UP001218895">
    <property type="component" value="Chromosome"/>
</dbReference>
<dbReference type="Pfam" id="PF08282">
    <property type="entry name" value="Hydrolase_3"/>
    <property type="match status" value="2"/>
</dbReference>
<dbReference type="NCBIfam" id="TIGR01487">
    <property type="entry name" value="Pglycolate_arch"/>
    <property type="match status" value="1"/>
</dbReference>
<keyword evidence="8" id="KW-1185">Reference proteome</keyword>
<comment type="catalytic activity">
    <reaction evidence="5">
        <text>2-phosphoglycolate + H2O = glycolate + phosphate</text>
        <dbReference type="Rhea" id="RHEA:14369"/>
        <dbReference type="ChEBI" id="CHEBI:15377"/>
        <dbReference type="ChEBI" id="CHEBI:29805"/>
        <dbReference type="ChEBI" id="CHEBI:43474"/>
        <dbReference type="ChEBI" id="CHEBI:58033"/>
        <dbReference type="EC" id="3.1.3.18"/>
    </reaction>
</comment>
<dbReference type="PANTHER" id="PTHR10000:SF8">
    <property type="entry name" value="HAD SUPERFAMILY HYDROLASE-LIKE, TYPE 3"/>
    <property type="match status" value="1"/>
</dbReference>
<comment type="function">
    <text evidence="5">Catalyzes the dephosphorylation of 2-phosphoglycolate.</text>
</comment>
<dbReference type="GO" id="GO:0008967">
    <property type="term" value="F:phosphoglycolate phosphatase activity"/>
    <property type="evidence" value="ECO:0007669"/>
    <property type="project" value="UniProtKB-UniRule"/>
</dbReference>
<dbReference type="InterPro" id="IPR006382">
    <property type="entry name" value="PGPase"/>
</dbReference>
<evidence type="ECO:0000313" key="7">
    <source>
        <dbReference type="EMBL" id="WFN36092.1"/>
    </source>
</evidence>
<dbReference type="EC" id="3.1.3.18" evidence="5 6"/>
<dbReference type="GO" id="GO:0005829">
    <property type="term" value="C:cytosol"/>
    <property type="evidence" value="ECO:0007669"/>
    <property type="project" value="TreeGrafter"/>
</dbReference>
<keyword evidence="3 5" id="KW-0460">Magnesium</keyword>
<evidence type="ECO:0000256" key="4">
    <source>
        <dbReference type="ARBA" id="ARBA00023277"/>
    </source>
</evidence>
<organism evidence="7 8">
    <name type="scientific">Methanomicrobium antiquum</name>
    <dbReference type="NCBI Taxonomy" id="487686"/>
    <lineage>
        <taxon>Archaea</taxon>
        <taxon>Methanobacteriati</taxon>
        <taxon>Methanobacteriota</taxon>
        <taxon>Stenosarchaea group</taxon>
        <taxon>Methanomicrobia</taxon>
        <taxon>Methanomicrobiales</taxon>
        <taxon>Methanomicrobiaceae</taxon>
        <taxon>Methanomicrobium</taxon>
    </lineage>
</organism>
<feature type="binding site" evidence="5">
    <location>
        <position position="17"/>
    </location>
    <ligand>
        <name>Mg(2+)</name>
        <dbReference type="ChEBI" id="CHEBI:18420"/>
    </ligand>
</feature>
<dbReference type="InterPro" id="IPR023214">
    <property type="entry name" value="HAD_sf"/>
</dbReference>
<feature type="binding site" evidence="5">
    <location>
        <position position="162"/>
    </location>
    <ligand>
        <name>substrate</name>
    </ligand>
</feature>
<evidence type="ECO:0000256" key="6">
    <source>
        <dbReference type="NCBIfam" id="TIGR01487"/>
    </source>
</evidence>
<dbReference type="PANTHER" id="PTHR10000">
    <property type="entry name" value="PHOSPHOSERINE PHOSPHATASE"/>
    <property type="match status" value="1"/>
</dbReference>
<dbReference type="HAMAP" id="MF_01419">
    <property type="entry name" value="GPH_hydrolase_arch"/>
    <property type="match status" value="1"/>
</dbReference>
<dbReference type="SUPFAM" id="SSF56784">
    <property type="entry name" value="HAD-like"/>
    <property type="match status" value="1"/>
</dbReference>
<feature type="binding site" evidence="5">
    <location>
        <position position="15"/>
    </location>
    <ligand>
        <name>Mg(2+)</name>
        <dbReference type="ChEBI" id="CHEBI:18420"/>
    </ligand>
</feature>